<evidence type="ECO:0000313" key="2">
    <source>
        <dbReference type="Proteomes" id="UP000001075"/>
    </source>
</evidence>
<organism evidence="1 2">
    <name type="scientific">Cricetulus griseus</name>
    <name type="common">Chinese hamster</name>
    <name type="synonym">Cricetulus barabensis griseus</name>
    <dbReference type="NCBI Taxonomy" id="10029"/>
    <lineage>
        <taxon>Eukaryota</taxon>
        <taxon>Metazoa</taxon>
        <taxon>Chordata</taxon>
        <taxon>Craniata</taxon>
        <taxon>Vertebrata</taxon>
        <taxon>Euteleostomi</taxon>
        <taxon>Mammalia</taxon>
        <taxon>Eutheria</taxon>
        <taxon>Euarchontoglires</taxon>
        <taxon>Glires</taxon>
        <taxon>Rodentia</taxon>
        <taxon>Myomorpha</taxon>
        <taxon>Muroidea</taxon>
        <taxon>Cricetidae</taxon>
        <taxon>Cricetinae</taxon>
        <taxon>Cricetulus</taxon>
    </lineage>
</organism>
<reference evidence="2" key="1">
    <citation type="journal article" date="2011" name="Nat. Biotechnol.">
        <title>The genomic sequence of the Chinese hamster ovary (CHO)-K1 cell line.</title>
        <authorList>
            <person name="Xu X."/>
            <person name="Nagarajan H."/>
            <person name="Lewis N.E."/>
            <person name="Pan S."/>
            <person name="Cai Z."/>
            <person name="Liu X."/>
            <person name="Chen W."/>
            <person name="Xie M."/>
            <person name="Wang W."/>
            <person name="Hammond S."/>
            <person name="Andersen M.R."/>
            <person name="Neff N."/>
            <person name="Passarelli B."/>
            <person name="Koh W."/>
            <person name="Fan H.C."/>
            <person name="Wang J."/>
            <person name="Gui Y."/>
            <person name="Lee K.H."/>
            <person name="Betenbaugh M.J."/>
            <person name="Quake S.R."/>
            <person name="Famili I."/>
            <person name="Palsson B.O."/>
            <person name="Wang J."/>
        </authorList>
    </citation>
    <scope>NUCLEOTIDE SEQUENCE [LARGE SCALE GENOMIC DNA]</scope>
    <source>
        <strain evidence="2">CHO K1 cell line</strain>
    </source>
</reference>
<protein>
    <submittedName>
        <fullName evidence="1">Uncharacterized protein</fullName>
    </submittedName>
</protein>
<accession>G3IIP5</accession>
<gene>
    <name evidence="1" type="ORF">I79_023718</name>
</gene>
<proteinExistence type="predicted"/>
<sequence>MSIYRVGLRGSVHCSLKCNPNETLLGVFRLSPELVETVTSKPFTRLYQTKLLLLSQVSHR</sequence>
<dbReference type="EMBL" id="JH003073">
    <property type="protein sequence ID" value="EGW14930.1"/>
    <property type="molecule type" value="Genomic_DNA"/>
</dbReference>
<dbReference type="Proteomes" id="UP000001075">
    <property type="component" value="Unassembled WGS sequence"/>
</dbReference>
<evidence type="ECO:0000313" key="1">
    <source>
        <dbReference type="EMBL" id="EGW14930.1"/>
    </source>
</evidence>
<dbReference type="AlphaFoldDB" id="G3IIP5"/>
<name>G3IIP5_CRIGR</name>
<dbReference type="InParanoid" id="G3IIP5"/>